<sequence length="294" mass="33213">MRCVDTYEIERKPLTGGEFHRLNVEPVLNPCWTRRVQTAEMWCLVCTVGIIAAVLFTYSLFRHKLFALFMQHVTSQPDEKASGLKESFFQSLKDVVSSDPELKKAGHFRLLEVGVGTGTNFKFYPSNAKLSVIEPNSNFKDYFFKNKKKFPDIELENFFEGWGEDMKQVSSGSMDVVVCTHVMCSVPFKNTGRFLSEVKRVLAPNGRFYFFEHVGDKKGTRLRLIQNILQATLLFGFLTCGCIPNKSTEEDVKKAGFSSVDVTRFYLETDAAPTSLKGCILRIVASHINGVAVK</sequence>
<dbReference type="SUPFAM" id="SSF53335">
    <property type="entry name" value="S-adenosyl-L-methionine-dependent methyltransferases"/>
    <property type="match status" value="1"/>
</dbReference>
<dbReference type="PANTHER" id="PTHR45036">
    <property type="entry name" value="METHYLTRANSFERASE LIKE 7B"/>
    <property type="match status" value="1"/>
</dbReference>
<dbReference type="GO" id="GO:0008757">
    <property type="term" value="F:S-adenosylmethionine-dependent methyltransferase activity"/>
    <property type="evidence" value="ECO:0007669"/>
    <property type="project" value="InterPro"/>
</dbReference>
<gene>
    <name evidence="3" type="ORF">DSTB1V02_LOCUS2060</name>
</gene>
<dbReference type="Pfam" id="PF08241">
    <property type="entry name" value="Methyltransf_11"/>
    <property type="match status" value="1"/>
</dbReference>
<keyword evidence="4" id="KW-1185">Reference proteome</keyword>
<organism evidence="3">
    <name type="scientific">Darwinula stevensoni</name>
    <dbReference type="NCBI Taxonomy" id="69355"/>
    <lineage>
        <taxon>Eukaryota</taxon>
        <taxon>Metazoa</taxon>
        <taxon>Ecdysozoa</taxon>
        <taxon>Arthropoda</taxon>
        <taxon>Crustacea</taxon>
        <taxon>Oligostraca</taxon>
        <taxon>Ostracoda</taxon>
        <taxon>Podocopa</taxon>
        <taxon>Podocopida</taxon>
        <taxon>Darwinulocopina</taxon>
        <taxon>Darwinuloidea</taxon>
        <taxon>Darwinulidae</taxon>
        <taxon>Darwinula</taxon>
    </lineage>
</organism>
<name>A0A7R8ZZG5_9CRUS</name>
<reference evidence="3" key="1">
    <citation type="submission" date="2020-11" db="EMBL/GenBank/DDBJ databases">
        <authorList>
            <person name="Tran Van P."/>
        </authorList>
    </citation>
    <scope>NUCLEOTIDE SEQUENCE</scope>
</reference>
<evidence type="ECO:0000256" key="1">
    <source>
        <dbReference type="SAM" id="Phobius"/>
    </source>
</evidence>
<keyword evidence="1" id="KW-0472">Membrane</keyword>
<dbReference type="Gene3D" id="3.40.50.150">
    <property type="entry name" value="Vaccinia Virus protein VP39"/>
    <property type="match status" value="1"/>
</dbReference>
<protein>
    <recommendedName>
        <fullName evidence="2">Methyltransferase type 11 domain-containing protein</fullName>
    </recommendedName>
</protein>
<dbReference type="Proteomes" id="UP000677054">
    <property type="component" value="Unassembled WGS sequence"/>
</dbReference>
<feature type="transmembrane region" description="Helical" evidence="1">
    <location>
        <begin position="39"/>
        <end position="61"/>
    </location>
</feature>
<dbReference type="EMBL" id="CAJPEV010000214">
    <property type="protein sequence ID" value="CAG0882475.1"/>
    <property type="molecule type" value="Genomic_DNA"/>
</dbReference>
<dbReference type="InterPro" id="IPR013216">
    <property type="entry name" value="Methyltransf_11"/>
</dbReference>
<evidence type="ECO:0000259" key="2">
    <source>
        <dbReference type="Pfam" id="PF08241"/>
    </source>
</evidence>
<dbReference type="AlphaFoldDB" id="A0A7R8ZZG5"/>
<accession>A0A7R8ZZG5</accession>
<feature type="domain" description="Methyltransferase type 11" evidence="2">
    <location>
        <begin position="111"/>
        <end position="210"/>
    </location>
</feature>
<keyword evidence="1" id="KW-0812">Transmembrane</keyword>
<evidence type="ECO:0000313" key="3">
    <source>
        <dbReference type="EMBL" id="CAD7242087.1"/>
    </source>
</evidence>
<dbReference type="InterPro" id="IPR029063">
    <property type="entry name" value="SAM-dependent_MTases_sf"/>
</dbReference>
<keyword evidence="1" id="KW-1133">Transmembrane helix</keyword>
<dbReference type="OrthoDB" id="416496at2759"/>
<proteinExistence type="predicted"/>
<evidence type="ECO:0000313" key="4">
    <source>
        <dbReference type="Proteomes" id="UP000677054"/>
    </source>
</evidence>
<dbReference type="InterPro" id="IPR052356">
    <property type="entry name" value="Thiol_S-MT"/>
</dbReference>
<dbReference type="EMBL" id="LR899731">
    <property type="protein sequence ID" value="CAD7242087.1"/>
    <property type="molecule type" value="Genomic_DNA"/>
</dbReference>
<dbReference type="CDD" id="cd02440">
    <property type="entry name" value="AdoMet_MTases"/>
    <property type="match status" value="1"/>
</dbReference>
<dbReference type="PANTHER" id="PTHR45036:SF1">
    <property type="entry name" value="METHYLTRANSFERASE LIKE 7A"/>
    <property type="match status" value="1"/>
</dbReference>